<organism evidence="2 3">
    <name type="scientific">Nocardia rhizosphaerihabitans</name>
    <dbReference type="NCBI Taxonomy" id="1691570"/>
    <lineage>
        <taxon>Bacteria</taxon>
        <taxon>Bacillati</taxon>
        <taxon>Actinomycetota</taxon>
        <taxon>Actinomycetes</taxon>
        <taxon>Mycobacteriales</taxon>
        <taxon>Nocardiaceae</taxon>
        <taxon>Nocardia</taxon>
    </lineage>
</organism>
<dbReference type="PANTHER" id="PTHR30543">
    <property type="entry name" value="CHROMATE REDUCTASE"/>
    <property type="match status" value="1"/>
</dbReference>
<dbReference type="SUPFAM" id="SSF52218">
    <property type="entry name" value="Flavoproteins"/>
    <property type="match status" value="1"/>
</dbReference>
<sequence length="186" mass="20394">MDTPLRLEVVVASTRPERFAPVVADWFLGMVAERPEFEVGVLDLRDIALPVDLTETPEVDAFRARLAAADAFAVVTSEYNHGYPASLKTALDSAKHEWRAKPIGFVSYGGLSGGLRAVEQLRQVVAELHMVSVRESVSFAQAKRRFDAQGATDDHAAIDASTRMLGQLAWWGRTLRSARAVDPYPG</sequence>
<proteinExistence type="predicted"/>
<dbReference type="Pfam" id="PF03358">
    <property type="entry name" value="FMN_red"/>
    <property type="match status" value="1"/>
</dbReference>
<comment type="caution">
    <text evidence="2">The sequence shown here is derived from an EMBL/GenBank/DDBJ whole genome shotgun (WGS) entry which is preliminary data.</text>
</comment>
<dbReference type="InterPro" id="IPR029039">
    <property type="entry name" value="Flavoprotein-like_sf"/>
</dbReference>
<dbReference type="InterPro" id="IPR005025">
    <property type="entry name" value="FMN_Rdtase-like_dom"/>
</dbReference>
<evidence type="ECO:0000259" key="1">
    <source>
        <dbReference type="Pfam" id="PF03358"/>
    </source>
</evidence>
<protein>
    <submittedName>
        <fullName evidence="2">FMN reductase</fullName>
    </submittedName>
</protein>
<dbReference type="Gene3D" id="3.40.50.360">
    <property type="match status" value="1"/>
</dbReference>
<gene>
    <name evidence="2" type="ORF">GCM10011610_41020</name>
</gene>
<dbReference type="RefSeq" id="WP_189030595.1">
    <property type="nucleotide sequence ID" value="NZ_BMNE01000004.1"/>
</dbReference>
<dbReference type="Proteomes" id="UP000658127">
    <property type="component" value="Unassembled WGS sequence"/>
</dbReference>
<name>A0ABQ2KKD1_9NOCA</name>
<accession>A0ABQ2KKD1</accession>
<reference evidence="3" key="1">
    <citation type="journal article" date="2019" name="Int. J. Syst. Evol. Microbiol.">
        <title>The Global Catalogue of Microorganisms (GCM) 10K type strain sequencing project: providing services to taxonomists for standard genome sequencing and annotation.</title>
        <authorList>
            <consortium name="The Broad Institute Genomics Platform"/>
            <consortium name="The Broad Institute Genome Sequencing Center for Infectious Disease"/>
            <person name="Wu L."/>
            <person name="Ma J."/>
        </authorList>
    </citation>
    <scope>NUCLEOTIDE SEQUENCE [LARGE SCALE GENOMIC DNA]</scope>
    <source>
        <strain evidence="3">CGMCC 4.7329</strain>
    </source>
</reference>
<evidence type="ECO:0000313" key="3">
    <source>
        <dbReference type="Proteomes" id="UP000658127"/>
    </source>
</evidence>
<feature type="domain" description="NADPH-dependent FMN reductase-like" evidence="1">
    <location>
        <begin position="7"/>
        <end position="142"/>
    </location>
</feature>
<dbReference type="PANTHER" id="PTHR30543:SF21">
    <property type="entry name" value="NAD(P)H-DEPENDENT FMN REDUCTASE LOT6"/>
    <property type="match status" value="1"/>
</dbReference>
<dbReference type="InterPro" id="IPR050712">
    <property type="entry name" value="NAD(P)H-dep_reductase"/>
</dbReference>
<evidence type="ECO:0000313" key="2">
    <source>
        <dbReference type="EMBL" id="GGN86080.1"/>
    </source>
</evidence>
<keyword evidence="3" id="KW-1185">Reference proteome</keyword>
<dbReference type="EMBL" id="BMNE01000004">
    <property type="protein sequence ID" value="GGN86080.1"/>
    <property type="molecule type" value="Genomic_DNA"/>
</dbReference>